<feature type="transmembrane region" description="Helical" evidence="8">
    <location>
        <begin position="190"/>
        <end position="212"/>
    </location>
</feature>
<dbReference type="InterPro" id="IPR004776">
    <property type="entry name" value="Mem_transp_PIN-like"/>
</dbReference>
<dbReference type="EMBL" id="JBHUGA010000006">
    <property type="protein sequence ID" value="MFD1845632.1"/>
    <property type="molecule type" value="Genomic_DNA"/>
</dbReference>
<feature type="transmembrane region" description="Helical" evidence="8">
    <location>
        <begin position="161"/>
        <end position="178"/>
    </location>
</feature>
<dbReference type="PANTHER" id="PTHR36838:SF1">
    <property type="entry name" value="SLR1864 PROTEIN"/>
    <property type="match status" value="1"/>
</dbReference>
<protein>
    <submittedName>
        <fullName evidence="9">AEC family transporter</fullName>
    </submittedName>
</protein>
<sequence>MNGVLVGFAIVGAVILAGYIAARLRVGGPETVKALTQTAFFITNPALLFTILAGADLTAVLSAYLPIALITAVVAALLYVVVSRIWFRRPAAETVIGAMAGSYVNANNIGIPIAVYALGNATAVAPVLLVQLLLLTPLYLTILDLSSGRKPSVKNVLTQPFRNPMIIASFIGLAVGWADLDVPQLIWEPLALLGGAAVPLVLLAFGMSLRGSRPLRASEGRTEVIVATLIKTFVMPATAYLLSKFLFQLDDELVFGAVVMAALPAAQNVFLFAGRYNRGITVARDVILISSMLSVPALIVIAWLLT</sequence>
<evidence type="ECO:0000256" key="2">
    <source>
        <dbReference type="ARBA" id="ARBA00010145"/>
    </source>
</evidence>
<evidence type="ECO:0000256" key="7">
    <source>
        <dbReference type="ARBA" id="ARBA00023136"/>
    </source>
</evidence>
<dbReference type="Pfam" id="PF03547">
    <property type="entry name" value="Mem_trans"/>
    <property type="match status" value="1"/>
</dbReference>
<comment type="similarity">
    <text evidence="2">Belongs to the auxin efflux carrier (TC 2.A.69) family.</text>
</comment>
<evidence type="ECO:0000256" key="3">
    <source>
        <dbReference type="ARBA" id="ARBA00022448"/>
    </source>
</evidence>
<reference evidence="10" key="1">
    <citation type="journal article" date="2019" name="Int. J. Syst. Evol. Microbiol.">
        <title>The Global Catalogue of Microorganisms (GCM) 10K type strain sequencing project: providing services to taxonomists for standard genome sequencing and annotation.</title>
        <authorList>
            <consortium name="The Broad Institute Genomics Platform"/>
            <consortium name="The Broad Institute Genome Sequencing Center for Infectious Disease"/>
            <person name="Wu L."/>
            <person name="Ma J."/>
        </authorList>
    </citation>
    <scope>NUCLEOTIDE SEQUENCE [LARGE SCALE GENOMIC DNA]</scope>
    <source>
        <strain evidence="10">JCM 11496</strain>
    </source>
</reference>
<feature type="transmembrane region" description="Helical" evidence="8">
    <location>
        <begin position="224"/>
        <end position="247"/>
    </location>
</feature>
<feature type="transmembrane region" description="Helical" evidence="8">
    <location>
        <begin position="253"/>
        <end position="274"/>
    </location>
</feature>
<evidence type="ECO:0000256" key="8">
    <source>
        <dbReference type="SAM" id="Phobius"/>
    </source>
</evidence>
<proteinExistence type="inferred from homology"/>
<keyword evidence="6 8" id="KW-1133">Transmembrane helix</keyword>
<keyword evidence="10" id="KW-1185">Reference proteome</keyword>
<comment type="subcellular location">
    <subcellularLocation>
        <location evidence="1">Cell membrane</location>
        <topology evidence="1">Multi-pass membrane protein</topology>
    </subcellularLocation>
</comment>
<dbReference type="Gene3D" id="1.20.1530.20">
    <property type="match status" value="1"/>
</dbReference>
<gene>
    <name evidence="9" type="ORF">ACFSFX_03355</name>
</gene>
<comment type="caution">
    <text evidence="9">The sequence shown here is derived from an EMBL/GenBank/DDBJ whole genome shotgun (WGS) entry which is preliminary data.</text>
</comment>
<evidence type="ECO:0000256" key="4">
    <source>
        <dbReference type="ARBA" id="ARBA00022475"/>
    </source>
</evidence>
<keyword evidence="7 8" id="KW-0472">Membrane</keyword>
<evidence type="ECO:0000313" key="10">
    <source>
        <dbReference type="Proteomes" id="UP001597307"/>
    </source>
</evidence>
<feature type="transmembrane region" description="Helical" evidence="8">
    <location>
        <begin position="6"/>
        <end position="22"/>
    </location>
</feature>
<dbReference type="PANTHER" id="PTHR36838">
    <property type="entry name" value="AUXIN EFFLUX CARRIER FAMILY PROTEIN"/>
    <property type="match status" value="1"/>
</dbReference>
<feature type="transmembrane region" description="Helical" evidence="8">
    <location>
        <begin position="123"/>
        <end position="140"/>
    </location>
</feature>
<keyword evidence="4" id="KW-1003">Cell membrane</keyword>
<evidence type="ECO:0000256" key="5">
    <source>
        <dbReference type="ARBA" id="ARBA00022692"/>
    </source>
</evidence>
<feature type="transmembrane region" description="Helical" evidence="8">
    <location>
        <begin position="61"/>
        <end position="82"/>
    </location>
</feature>
<dbReference type="Proteomes" id="UP001597307">
    <property type="component" value="Unassembled WGS sequence"/>
</dbReference>
<dbReference type="RefSeq" id="WP_343877886.1">
    <property type="nucleotide sequence ID" value="NZ_BAAAIJ010000007.1"/>
</dbReference>
<feature type="transmembrane region" description="Helical" evidence="8">
    <location>
        <begin position="34"/>
        <end position="55"/>
    </location>
</feature>
<evidence type="ECO:0000256" key="1">
    <source>
        <dbReference type="ARBA" id="ARBA00004651"/>
    </source>
</evidence>
<organism evidence="9 10">
    <name type="scientific">Arthrobacter flavus</name>
    <dbReference type="NCBI Taxonomy" id="95172"/>
    <lineage>
        <taxon>Bacteria</taxon>
        <taxon>Bacillati</taxon>
        <taxon>Actinomycetota</taxon>
        <taxon>Actinomycetes</taxon>
        <taxon>Micrococcales</taxon>
        <taxon>Micrococcaceae</taxon>
        <taxon>Arthrobacter</taxon>
    </lineage>
</organism>
<keyword evidence="3" id="KW-0813">Transport</keyword>
<evidence type="ECO:0000256" key="6">
    <source>
        <dbReference type="ARBA" id="ARBA00022989"/>
    </source>
</evidence>
<accession>A0ABW4Q2R3</accession>
<feature type="transmembrane region" description="Helical" evidence="8">
    <location>
        <begin position="94"/>
        <end position="117"/>
    </location>
</feature>
<keyword evidence="5 8" id="KW-0812">Transmembrane</keyword>
<name>A0ABW4Q2R3_9MICC</name>
<dbReference type="InterPro" id="IPR038770">
    <property type="entry name" value="Na+/solute_symporter_sf"/>
</dbReference>
<evidence type="ECO:0000313" key="9">
    <source>
        <dbReference type="EMBL" id="MFD1845632.1"/>
    </source>
</evidence>
<feature type="transmembrane region" description="Helical" evidence="8">
    <location>
        <begin position="286"/>
        <end position="305"/>
    </location>
</feature>